<proteinExistence type="predicted"/>
<feature type="signal peptide" evidence="2">
    <location>
        <begin position="1"/>
        <end position="23"/>
    </location>
</feature>
<dbReference type="EMBL" id="CP017758">
    <property type="protein sequence ID" value="AVK72255.1"/>
    <property type="molecule type" value="Genomic_DNA"/>
</dbReference>
<name>A0A2P1DV54_CUPNE</name>
<organism evidence="3 4">
    <name type="scientific">Cupriavidus necator</name>
    <name type="common">Alcaligenes eutrophus</name>
    <name type="synonym">Ralstonia eutropha</name>
    <dbReference type="NCBI Taxonomy" id="106590"/>
    <lineage>
        <taxon>Bacteria</taxon>
        <taxon>Pseudomonadati</taxon>
        <taxon>Pseudomonadota</taxon>
        <taxon>Betaproteobacteria</taxon>
        <taxon>Burkholderiales</taxon>
        <taxon>Burkholderiaceae</taxon>
        <taxon>Cupriavidus</taxon>
    </lineage>
</organism>
<feature type="chain" id="PRO_5015191556" evidence="2">
    <location>
        <begin position="24"/>
        <end position="108"/>
    </location>
</feature>
<dbReference type="AlphaFoldDB" id="A0A2P1DV54"/>
<gene>
    <name evidence="3" type="ORF">BJN34_0340</name>
</gene>
<keyword evidence="2" id="KW-0732">Signal</keyword>
<feature type="compositionally biased region" description="Basic and acidic residues" evidence="1">
    <location>
        <begin position="97"/>
        <end position="108"/>
    </location>
</feature>
<evidence type="ECO:0000256" key="1">
    <source>
        <dbReference type="SAM" id="MobiDB-lite"/>
    </source>
</evidence>
<evidence type="ECO:0000313" key="3">
    <source>
        <dbReference type="EMBL" id="AVK72255.1"/>
    </source>
</evidence>
<evidence type="ECO:0000313" key="4">
    <source>
        <dbReference type="Proteomes" id="UP000189627"/>
    </source>
</evidence>
<accession>A0A2P1DV54</accession>
<reference evidence="4" key="1">
    <citation type="submission" date="2017-02" db="EMBL/GenBank/DDBJ databases">
        <title>Complete genome sequence of Cupriavidus necator strain NH9, a 3-chlorobenzoate degrader.</title>
        <authorList>
            <person name="Moriuchi R."/>
            <person name="Dohra H."/>
            <person name="Ogawa N."/>
        </authorList>
    </citation>
    <scope>NUCLEOTIDE SEQUENCE [LARGE SCALE GENOMIC DNA]</scope>
    <source>
        <strain evidence="4">NH9</strain>
    </source>
</reference>
<dbReference type="KEGG" id="cuh:BJN34_0340"/>
<evidence type="ECO:0000256" key="2">
    <source>
        <dbReference type="SAM" id="SignalP"/>
    </source>
</evidence>
<dbReference type="Proteomes" id="UP000189627">
    <property type="component" value="Chromosome 2"/>
</dbReference>
<sequence length="108" mass="11698">MKRLAIIGAFGGAMLAISLPAQAHVNVDIGIGMPGVVYAEPAPVYAPPPVYVAPQPVYVPRPVVVAPAPVYAPYWRGRDDDDDDQGERHGHRRGHRDHGDHGRHGHED</sequence>
<feature type="region of interest" description="Disordered" evidence="1">
    <location>
        <begin position="73"/>
        <end position="108"/>
    </location>
</feature>
<dbReference type="OrthoDB" id="10016989at2"/>
<protein>
    <submittedName>
        <fullName evidence="3">Uncharacterized protein</fullName>
    </submittedName>
</protein>